<name>A0A088CR37_9HELO</name>
<evidence type="ECO:0000313" key="1">
    <source>
        <dbReference type="EMBL" id="AIJ56797.1"/>
    </source>
</evidence>
<dbReference type="RefSeq" id="YP_009072355.1">
    <property type="nucleotide sequence ID" value="NC_025200.1"/>
</dbReference>
<protein>
    <submittedName>
        <fullName evidence="1">Uncharacterized protein</fullName>
    </submittedName>
</protein>
<proteinExistence type="predicted"/>
<organism evidence="1">
    <name type="scientific">Sclerotinia borealis</name>
    <dbReference type="NCBI Taxonomy" id="77105"/>
    <lineage>
        <taxon>Eukaryota</taxon>
        <taxon>Fungi</taxon>
        <taxon>Dikarya</taxon>
        <taxon>Ascomycota</taxon>
        <taxon>Pezizomycotina</taxon>
        <taxon>Leotiomycetes</taxon>
        <taxon>Helotiales</taxon>
        <taxon>Sclerotiniaceae</taxon>
        <taxon>Sclerotinia</taxon>
    </lineage>
</organism>
<sequence length="119" mass="13837">MYKKWGTDPSRVFTRTGVFILVGQNIVIKSKEDKWDSLKKNVSSVEDLYFKREFQVFKKLPGTISAYYFTVYTSILPVNSLDKLELISAYKYMQRVTGKNDFRGVKSWGPVLEAYLKDS</sequence>
<accession>A0A088CR37</accession>
<gene>
    <name evidence="1" type="ORF">SBORM_0110</name>
</gene>
<dbReference type="EMBL" id="KJ434027">
    <property type="protein sequence ID" value="AIJ56797.1"/>
    <property type="molecule type" value="Genomic_DNA"/>
</dbReference>
<geneLocation type="mitochondrion" evidence="1"/>
<dbReference type="GeneID" id="20497992"/>
<keyword evidence="1" id="KW-0496">Mitochondrion</keyword>
<reference evidence="1" key="1">
    <citation type="journal article" date="2014" name="PLoS ONE">
        <title>The 203 kbp Mitochondrial Genome of the Phytopathogenic Fungus Sclerotinia borealis Reveals Multiple Invasions of Introns and Genomic Duplications.</title>
        <authorList>
            <person name="Mardanov A.V."/>
            <person name="Beletsky A.V."/>
            <person name="Kadnikov V.V."/>
            <person name="Ignatov A.N."/>
            <person name="Ravin N.V."/>
        </authorList>
    </citation>
    <scope>NUCLEOTIDE SEQUENCE</scope>
    <source>
        <strain evidence="1">F-4128</strain>
    </source>
</reference>
<dbReference type="AlphaFoldDB" id="A0A088CR37"/>